<dbReference type="AlphaFoldDB" id="A0A319EIU3"/>
<keyword evidence="2" id="KW-0813">Transport</keyword>
<evidence type="ECO:0000256" key="5">
    <source>
        <dbReference type="ARBA" id="ARBA00023136"/>
    </source>
</evidence>
<feature type="transmembrane region" description="Helical" evidence="7">
    <location>
        <begin position="385"/>
        <end position="409"/>
    </location>
</feature>
<dbReference type="VEuPathDB" id="FungiDB:BO71DRAFT_461213"/>
<keyword evidence="9" id="KW-1185">Reference proteome</keyword>
<evidence type="ECO:0000256" key="1">
    <source>
        <dbReference type="ARBA" id="ARBA00004141"/>
    </source>
</evidence>
<dbReference type="Gene3D" id="1.20.1740.10">
    <property type="entry name" value="Amino acid/polyamine transporter I"/>
    <property type="match status" value="1"/>
</dbReference>
<keyword evidence="3 7" id="KW-0812">Transmembrane</keyword>
<comment type="subcellular location">
    <subcellularLocation>
        <location evidence="1">Membrane</location>
        <topology evidence="1">Multi-pass membrane protein</topology>
    </subcellularLocation>
</comment>
<evidence type="ECO:0000256" key="2">
    <source>
        <dbReference type="ARBA" id="ARBA00022448"/>
    </source>
</evidence>
<organism evidence="8 9">
    <name type="scientific">Aspergillus ellipticus CBS 707.79</name>
    <dbReference type="NCBI Taxonomy" id="1448320"/>
    <lineage>
        <taxon>Eukaryota</taxon>
        <taxon>Fungi</taxon>
        <taxon>Dikarya</taxon>
        <taxon>Ascomycota</taxon>
        <taxon>Pezizomycotina</taxon>
        <taxon>Eurotiomycetes</taxon>
        <taxon>Eurotiomycetidae</taxon>
        <taxon>Eurotiales</taxon>
        <taxon>Aspergillaceae</taxon>
        <taxon>Aspergillus</taxon>
        <taxon>Aspergillus subgen. Circumdati</taxon>
    </lineage>
</organism>
<feature type="transmembrane region" description="Helical" evidence="7">
    <location>
        <begin position="172"/>
        <end position="193"/>
    </location>
</feature>
<feature type="transmembrane region" description="Helical" evidence="7">
    <location>
        <begin position="254"/>
        <end position="276"/>
    </location>
</feature>
<feature type="transmembrane region" description="Helical" evidence="7">
    <location>
        <begin position="455"/>
        <end position="476"/>
    </location>
</feature>
<gene>
    <name evidence="8" type="ORF">BO71DRAFT_461213</name>
</gene>
<dbReference type="InterPro" id="IPR002293">
    <property type="entry name" value="AA/rel_permease1"/>
</dbReference>
<evidence type="ECO:0000256" key="7">
    <source>
        <dbReference type="SAM" id="Phobius"/>
    </source>
</evidence>
<keyword evidence="4 7" id="KW-1133">Transmembrane helix</keyword>
<reference evidence="8 9" key="1">
    <citation type="submission" date="2018-02" db="EMBL/GenBank/DDBJ databases">
        <title>The genomes of Aspergillus section Nigri reveals drivers in fungal speciation.</title>
        <authorList>
            <consortium name="DOE Joint Genome Institute"/>
            <person name="Vesth T.C."/>
            <person name="Nybo J."/>
            <person name="Theobald S."/>
            <person name="Brandl J."/>
            <person name="Frisvad J.C."/>
            <person name="Nielsen K.F."/>
            <person name="Lyhne E.K."/>
            <person name="Kogle M.E."/>
            <person name="Kuo A."/>
            <person name="Riley R."/>
            <person name="Clum A."/>
            <person name="Nolan M."/>
            <person name="Lipzen A."/>
            <person name="Salamov A."/>
            <person name="Henrissat B."/>
            <person name="Wiebenga A."/>
            <person name="De vries R.P."/>
            <person name="Grigoriev I.V."/>
            <person name="Mortensen U.H."/>
            <person name="Andersen M.R."/>
            <person name="Baker S.E."/>
        </authorList>
    </citation>
    <scope>NUCLEOTIDE SEQUENCE [LARGE SCALE GENOMIC DNA]</scope>
    <source>
        <strain evidence="8 9">CBS 707.79</strain>
    </source>
</reference>
<feature type="transmembrane region" description="Helical" evidence="7">
    <location>
        <begin position="145"/>
        <end position="165"/>
    </location>
</feature>
<sequence>MPPSDPSHQHEGEPRPQESFQLWQLFGMMTAAQGTPIVIGSFLSLIVGVGGPPGYIWGGFTAGIFSILIMLSLAEICCVYPCPAGQVYWSGVLFRRGANRPASYACGWICTFGWHLWFGGVTILIAEYICAVAKIYHPAHIFDQWQIYLVNIAIIVLSLLWNGLLFKAFTKLTPVIIYTFNVGALFIFIALLVKATPKQSARTVFIDLLNETGWSNDGAVFLIATGPLTACLTAFDTAAHLADEVPNPSRTITIVMVFSTLINYGTGLAMSIAQMFCTTNLNHFLNPVGKQPLIQLFHDSLATDWLIITSCVIVIIAQIFCAICALTIAGRTLWAFANLNGTPYPAWLGQLDPRYALPMNAMYILTIATIAITAVSMGSRTALNAILNGGSICIFISYAFPITQLLVVGRKFLPADRHLNLGTFGLICNAVSALWIPFAVIMPCFPLYLPAMPNTMNYTSVIVGGIVIFGVINWVMNSRKIYVIPEWTAGSATAASAPGNSTECADMARKRSEAETL</sequence>
<dbReference type="PANTHER" id="PTHR45649:SF16">
    <property type="entry name" value="7-KETO 8-AMINOPELARGONIC ACID TRANSPORTER"/>
    <property type="match status" value="1"/>
</dbReference>
<evidence type="ECO:0000256" key="3">
    <source>
        <dbReference type="ARBA" id="ARBA00022692"/>
    </source>
</evidence>
<feature type="transmembrane region" description="Helical" evidence="7">
    <location>
        <begin position="421"/>
        <end position="449"/>
    </location>
</feature>
<evidence type="ECO:0000256" key="6">
    <source>
        <dbReference type="SAM" id="MobiDB-lite"/>
    </source>
</evidence>
<keyword evidence="5 7" id="KW-0472">Membrane</keyword>
<proteinExistence type="predicted"/>
<dbReference type="GO" id="GO:0022857">
    <property type="term" value="F:transmembrane transporter activity"/>
    <property type="evidence" value="ECO:0007669"/>
    <property type="project" value="InterPro"/>
</dbReference>
<dbReference type="EMBL" id="KZ825965">
    <property type="protein sequence ID" value="PYH90872.1"/>
    <property type="molecule type" value="Genomic_DNA"/>
</dbReference>
<dbReference type="PIRSF" id="PIRSF006060">
    <property type="entry name" value="AA_transporter"/>
    <property type="match status" value="1"/>
</dbReference>
<feature type="transmembrane region" description="Helical" evidence="7">
    <location>
        <begin position="361"/>
        <end position="379"/>
    </location>
</feature>
<dbReference type="GO" id="GO:0016020">
    <property type="term" value="C:membrane"/>
    <property type="evidence" value="ECO:0007669"/>
    <property type="project" value="UniProtKB-SubCell"/>
</dbReference>
<feature type="compositionally biased region" description="Low complexity" evidence="6">
    <location>
        <begin position="493"/>
        <end position="502"/>
    </location>
</feature>
<feature type="transmembrane region" description="Helical" evidence="7">
    <location>
        <begin position="55"/>
        <end position="81"/>
    </location>
</feature>
<name>A0A319EIU3_9EURO</name>
<dbReference type="Proteomes" id="UP000247810">
    <property type="component" value="Unassembled WGS sequence"/>
</dbReference>
<feature type="compositionally biased region" description="Basic and acidic residues" evidence="6">
    <location>
        <begin position="506"/>
        <end position="517"/>
    </location>
</feature>
<accession>A0A319EIU3</accession>
<feature type="region of interest" description="Disordered" evidence="6">
    <location>
        <begin position="493"/>
        <end position="517"/>
    </location>
</feature>
<evidence type="ECO:0000313" key="9">
    <source>
        <dbReference type="Proteomes" id="UP000247810"/>
    </source>
</evidence>
<dbReference type="STRING" id="1448320.A0A319EIU3"/>
<dbReference type="Pfam" id="PF13520">
    <property type="entry name" value="AA_permease_2"/>
    <property type="match status" value="1"/>
</dbReference>
<dbReference type="PANTHER" id="PTHR45649">
    <property type="entry name" value="AMINO-ACID PERMEASE BAT1"/>
    <property type="match status" value="1"/>
</dbReference>
<dbReference type="OrthoDB" id="2417308at2759"/>
<feature type="transmembrane region" description="Helical" evidence="7">
    <location>
        <begin position="305"/>
        <end position="329"/>
    </location>
</feature>
<feature type="transmembrane region" description="Helical" evidence="7">
    <location>
        <begin position="102"/>
        <end position="125"/>
    </location>
</feature>
<protein>
    <submittedName>
        <fullName evidence="8">Amino acid transporter</fullName>
    </submittedName>
</protein>
<evidence type="ECO:0000256" key="4">
    <source>
        <dbReference type="ARBA" id="ARBA00022989"/>
    </source>
</evidence>
<evidence type="ECO:0000313" key="8">
    <source>
        <dbReference type="EMBL" id="PYH90872.1"/>
    </source>
</evidence>
<feature type="transmembrane region" description="Helical" evidence="7">
    <location>
        <begin position="25"/>
        <end position="49"/>
    </location>
</feature>